<dbReference type="AlphaFoldDB" id="A0AAW2EXC8"/>
<keyword evidence="2" id="KW-1185">Reference proteome</keyword>
<sequence>MREMYTPRFEIFPRCTSRCRYKGNARGDVCVCVLAASLKKFDRIYLTKMLLSRRKKIFFFFSRPTPWNKRTTDINTRHIRAAVIFSLGKLAVSRCRRLFRTRYRPRSWTRRAYRGKISRKPPHDSHFRFRPRYRADAQKTSNETPCAVFQFHEDERHRGQLCGNHFDSRYPRGT</sequence>
<evidence type="ECO:0000313" key="2">
    <source>
        <dbReference type="Proteomes" id="UP001430953"/>
    </source>
</evidence>
<gene>
    <name evidence="1" type="ORF">PUN28_014665</name>
</gene>
<dbReference type="EMBL" id="JADYXP020000016">
    <property type="protein sequence ID" value="KAL0107500.1"/>
    <property type="molecule type" value="Genomic_DNA"/>
</dbReference>
<dbReference type="Proteomes" id="UP001430953">
    <property type="component" value="Unassembled WGS sequence"/>
</dbReference>
<name>A0AAW2EXC8_9HYME</name>
<reference evidence="1 2" key="1">
    <citation type="submission" date="2023-03" db="EMBL/GenBank/DDBJ databases">
        <title>High recombination rates correlate with genetic variation in Cardiocondyla obscurior ants.</title>
        <authorList>
            <person name="Errbii M."/>
        </authorList>
    </citation>
    <scope>NUCLEOTIDE SEQUENCE [LARGE SCALE GENOMIC DNA]</scope>
    <source>
        <strain evidence="1">Alpha-2009</strain>
        <tissue evidence="1">Whole body</tissue>
    </source>
</reference>
<comment type="caution">
    <text evidence="1">The sequence shown here is derived from an EMBL/GenBank/DDBJ whole genome shotgun (WGS) entry which is preliminary data.</text>
</comment>
<evidence type="ECO:0000313" key="1">
    <source>
        <dbReference type="EMBL" id="KAL0107500.1"/>
    </source>
</evidence>
<protein>
    <submittedName>
        <fullName evidence="1">Uncharacterized protein</fullName>
    </submittedName>
</protein>
<organism evidence="1 2">
    <name type="scientific">Cardiocondyla obscurior</name>
    <dbReference type="NCBI Taxonomy" id="286306"/>
    <lineage>
        <taxon>Eukaryota</taxon>
        <taxon>Metazoa</taxon>
        <taxon>Ecdysozoa</taxon>
        <taxon>Arthropoda</taxon>
        <taxon>Hexapoda</taxon>
        <taxon>Insecta</taxon>
        <taxon>Pterygota</taxon>
        <taxon>Neoptera</taxon>
        <taxon>Endopterygota</taxon>
        <taxon>Hymenoptera</taxon>
        <taxon>Apocrita</taxon>
        <taxon>Aculeata</taxon>
        <taxon>Formicoidea</taxon>
        <taxon>Formicidae</taxon>
        <taxon>Myrmicinae</taxon>
        <taxon>Cardiocondyla</taxon>
    </lineage>
</organism>
<proteinExistence type="predicted"/>
<accession>A0AAW2EXC8</accession>